<gene>
    <name evidence="1" type="ORF">XAT740_LOCUS57553</name>
</gene>
<feature type="non-terminal residue" evidence="1">
    <location>
        <position position="56"/>
    </location>
</feature>
<reference evidence="1" key="1">
    <citation type="submission" date="2021-02" db="EMBL/GenBank/DDBJ databases">
        <authorList>
            <person name="Nowell W R."/>
        </authorList>
    </citation>
    <scope>NUCLEOTIDE SEQUENCE</scope>
</reference>
<evidence type="ECO:0000313" key="2">
    <source>
        <dbReference type="Proteomes" id="UP000663828"/>
    </source>
</evidence>
<comment type="caution">
    <text evidence="1">The sequence shown here is derived from an EMBL/GenBank/DDBJ whole genome shotgun (WGS) entry which is preliminary data.</text>
</comment>
<dbReference type="EMBL" id="CAJNOR010011950">
    <property type="protein sequence ID" value="CAF1664725.1"/>
    <property type="molecule type" value="Genomic_DNA"/>
</dbReference>
<dbReference type="Proteomes" id="UP000663828">
    <property type="component" value="Unassembled WGS sequence"/>
</dbReference>
<dbReference type="AlphaFoldDB" id="A0A816FRR4"/>
<name>A0A816FRR4_ADIRI</name>
<proteinExistence type="predicted"/>
<evidence type="ECO:0000313" key="1">
    <source>
        <dbReference type="EMBL" id="CAF1664725.1"/>
    </source>
</evidence>
<organism evidence="1 2">
    <name type="scientific">Adineta ricciae</name>
    <name type="common">Rotifer</name>
    <dbReference type="NCBI Taxonomy" id="249248"/>
    <lineage>
        <taxon>Eukaryota</taxon>
        <taxon>Metazoa</taxon>
        <taxon>Spiralia</taxon>
        <taxon>Gnathifera</taxon>
        <taxon>Rotifera</taxon>
        <taxon>Eurotatoria</taxon>
        <taxon>Bdelloidea</taxon>
        <taxon>Adinetida</taxon>
        <taxon>Adinetidae</taxon>
        <taxon>Adineta</taxon>
    </lineage>
</organism>
<accession>A0A816FRR4</accession>
<sequence length="56" mass="6782">MTGGRTIRRRTIRRQTIRRGQFVAWTIRRRTIRRRTIRRLDNSSPGQFVAIIICRT</sequence>
<keyword evidence="2" id="KW-1185">Reference proteome</keyword>
<protein>
    <submittedName>
        <fullName evidence="1">Uncharacterized protein</fullName>
    </submittedName>
</protein>